<name>A0A0E9QSR8_ANGAN</name>
<reference evidence="1" key="1">
    <citation type="submission" date="2014-11" db="EMBL/GenBank/DDBJ databases">
        <authorList>
            <person name="Amaro Gonzalez C."/>
        </authorList>
    </citation>
    <scope>NUCLEOTIDE SEQUENCE</scope>
</reference>
<accession>A0A0E9QSR8</accession>
<proteinExistence type="predicted"/>
<reference evidence="1" key="2">
    <citation type="journal article" date="2015" name="Fish Shellfish Immunol.">
        <title>Early steps in the European eel (Anguilla anguilla)-Vibrio vulnificus interaction in the gills: Role of the RtxA13 toxin.</title>
        <authorList>
            <person name="Callol A."/>
            <person name="Pajuelo D."/>
            <person name="Ebbesson L."/>
            <person name="Teles M."/>
            <person name="MacKenzie S."/>
            <person name="Amaro C."/>
        </authorList>
    </citation>
    <scope>NUCLEOTIDE SEQUENCE</scope>
</reference>
<organism evidence="1">
    <name type="scientific">Anguilla anguilla</name>
    <name type="common">European freshwater eel</name>
    <name type="synonym">Muraena anguilla</name>
    <dbReference type="NCBI Taxonomy" id="7936"/>
    <lineage>
        <taxon>Eukaryota</taxon>
        <taxon>Metazoa</taxon>
        <taxon>Chordata</taxon>
        <taxon>Craniata</taxon>
        <taxon>Vertebrata</taxon>
        <taxon>Euteleostomi</taxon>
        <taxon>Actinopterygii</taxon>
        <taxon>Neopterygii</taxon>
        <taxon>Teleostei</taxon>
        <taxon>Anguilliformes</taxon>
        <taxon>Anguillidae</taxon>
        <taxon>Anguilla</taxon>
    </lineage>
</organism>
<protein>
    <submittedName>
        <fullName evidence="1">Uncharacterized protein</fullName>
    </submittedName>
</protein>
<dbReference type="AlphaFoldDB" id="A0A0E9QSR8"/>
<evidence type="ECO:0000313" key="1">
    <source>
        <dbReference type="EMBL" id="JAH20006.1"/>
    </source>
</evidence>
<dbReference type="EMBL" id="GBXM01088571">
    <property type="protein sequence ID" value="JAH20006.1"/>
    <property type="molecule type" value="Transcribed_RNA"/>
</dbReference>
<sequence length="46" mass="5090">MYNKYIREGGESVASLSREAGAWGKATAIRSSERHSLGGCLSWLRF</sequence>